<dbReference type="HOGENOM" id="CLU_334405_0_0_1"/>
<evidence type="ECO:0000313" key="8">
    <source>
        <dbReference type="Proteomes" id="UP000001070"/>
    </source>
</evidence>
<evidence type="ECO:0000313" key="7">
    <source>
        <dbReference type="EMBL" id="EDV93801.1"/>
    </source>
</evidence>
<feature type="transmembrane region" description="Helical" evidence="6">
    <location>
        <begin position="816"/>
        <end position="840"/>
    </location>
</feature>
<gene>
    <name evidence="7" type="primary">Dgri\GH19529</name>
    <name evidence="7" type="ORF">Dgri_GH19529</name>
</gene>
<protein>
    <submittedName>
        <fullName evidence="7">GH19529</fullName>
    </submittedName>
</protein>
<dbReference type="PANTHER" id="PTHR31183">
    <property type="entry name" value="TRICHOPLEIN KERATIN FILAMENT-BINDING PROTEIN FAMILY MEMBER"/>
    <property type="match status" value="1"/>
</dbReference>
<dbReference type="FunCoup" id="B4JH94">
    <property type="interactions" value="12"/>
</dbReference>
<comment type="subcellular location">
    <subcellularLocation>
        <location evidence="1">Cell projection</location>
        <location evidence="1">Cilium</location>
    </subcellularLocation>
</comment>
<evidence type="ECO:0000256" key="3">
    <source>
        <dbReference type="ARBA" id="ARBA00023273"/>
    </source>
</evidence>
<accession>B4JH94</accession>
<sequence>MQLTDRKSLHTQIGLLVKKAQETASEDLQDRCRRLKTLLDEEDKGFEQEFASKVRNRLDENIRLRQEQLHEIKEQRDQRHKKFVDMKRVQQLMVNCYEIREALRQKDCNETKLCQEQQMQENLRKKRRECERDNYWLKLNERRWADYDRQQNCEMHTREQVQEQICQVLQVQLAEHEEKRQQEREEKRLDTIKVDKLIEELRLEEFDEKHRAANKDKEKYRDELLEDIRRHKCEKLAEWTADKAEHEEFMRETQHLEAGAKKRIWCTKRELCRATHEYIAYVRRMRNLELGIEKMMNDRIDDLYHVDTCCKNNIAEQTRLKGLQAARCHAQLKQQICEEIERKMRLEAEHRENGIIENRFVHPPVTREMILCKYAKNRADLDTQIVEMKRIRAEEEKAFEQKLLKAVDDPEICIQLAAQYMENGTDYLPSHPNWKIHACPKNKYVPKAPMDQQQFDALIASAGIDKCPCPAAARHDCALMNQVCPNAPPKAPAKKLETGAGDSEPQTHKDSFKSCLYDNWGLPLAIASKLHLPYRIEVGDTIRDLHEQDKPGKAIIITAPFNDASTLRWLRNSKWAKEQSLAQQEQQEQQEQQHAKVLLIDIVASSLNVEHRLYKYLAHINAATRKGHGNRNGNGYWPGNSSSQQHSGLLTSNLLVLTLLSDKHRHLLNAAGIEMGMVHNFRTPAATDQQQQQQQQQDVGSAEQAPLEARQNASLDKLLPFMNLFSLYDLLLSHIASGGSGATGTATPKYDFVVLDIVVDAALATYKWRPLLILEQHGIKGMDGRGSYITHSIQPGYDEWLLVSTVQMWHCGAICWTIAAICIGLLLIIVVASVAAGVAVR</sequence>
<feature type="coiled-coil region" evidence="4">
    <location>
        <begin position="166"/>
        <end position="223"/>
    </location>
</feature>
<proteinExistence type="predicted"/>
<feature type="region of interest" description="Disordered" evidence="5">
    <location>
        <begin position="685"/>
        <end position="707"/>
    </location>
</feature>
<evidence type="ECO:0000256" key="5">
    <source>
        <dbReference type="SAM" id="MobiDB-lite"/>
    </source>
</evidence>
<keyword evidence="8" id="KW-1185">Reference proteome</keyword>
<evidence type="ECO:0000256" key="6">
    <source>
        <dbReference type="SAM" id="Phobius"/>
    </source>
</evidence>
<evidence type="ECO:0000256" key="4">
    <source>
        <dbReference type="SAM" id="Coils"/>
    </source>
</evidence>
<dbReference type="OrthoDB" id="75950at2759"/>
<dbReference type="OMA" id="EVRENKM"/>
<dbReference type="InParanoid" id="B4JH94"/>
<keyword evidence="6" id="KW-1133">Transmembrane helix</keyword>
<dbReference type="SMR" id="B4JH94"/>
<evidence type="ECO:0000256" key="2">
    <source>
        <dbReference type="ARBA" id="ARBA00023069"/>
    </source>
</evidence>
<dbReference type="InterPro" id="IPR043596">
    <property type="entry name" value="CFAP53/TCHP"/>
</dbReference>
<keyword evidence="6" id="KW-0812">Transmembrane</keyword>
<dbReference type="PANTHER" id="PTHR31183:SF1">
    <property type="entry name" value="CILIA- AND FLAGELLA-ASSOCIATED PROTEIN 53"/>
    <property type="match status" value="1"/>
</dbReference>
<dbReference type="AlphaFoldDB" id="B4JH94"/>
<evidence type="ECO:0000256" key="1">
    <source>
        <dbReference type="ARBA" id="ARBA00004138"/>
    </source>
</evidence>
<name>B4JH94_DROGR</name>
<reference evidence="7 8" key="1">
    <citation type="journal article" date="2007" name="Nature">
        <title>Evolution of genes and genomes on the Drosophila phylogeny.</title>
        <authorList>
            <consortium name="Drosophila 12 Genomes Consortium"/>
            <person name="Clark A.G."/>
            <person name="Eisen M.B."/>
            <person name="Smith D.R."/>
            <person name="Bergman C.M."/>
            <person name="Oliver B."/>
            <person name="Markow T.A."/>
            <person name="Kaufman T.C."/>
            <person name="Kellis M."/>
            <person name="Gelbart W."/>
            <person name="Iyer V.N."/>
            <person name="Pollard D.A."/>
            <person name="Sackton T.B."/>
            <person name="Larracuente A.M."/>
            <person name="Singh N.D."/>
            <person name="Abad J.P."/>
            <person name="Abt D.N."/>
            <person name="Adryan B."/>
            <person name="Aguade M."/>
            <person name="Akashi H."/>
            <person name="Anderson W.W."/>
            <person name="Aquadro C.F."/>
            <person name="Ardell D.H."/>
            <person name="Arguello R."/>
            <person name="Artieri C.G."/>
            <person name="Barbash D.A."/>
            <person name="Barker D."/>
            <person name="Barsanti P."/>
            <person name="Batterham P."/>
            <person name="Batzoglou S."/>
            <person name="Begun D."/>
            <person name="Bhutkar A."/>
            <person name="Blanco E."/>
            <person name="Bosak S.A."/>
            <person name="Bradley R.K."/>
            <person name="Brand A.D."/>
            <person name="Brent M.R."/>
            <person name="Brooks A.N."/>
            <person name="Brown R.H."/>
            <person name="Butlin R.K."/>
            <person name="Caggese C."/>
            <person name="Calvi B.R."/>
            <person name="Bernardo de Carvalho A."/>
            <person name="Caspi A."/>
            <person name="Castrezana S."/>
            <person name="Celniker S.E."/>
            <person name="Chang J.L."/>
            <person name="Chapple C."/>
            <person name="Chatterji S."/>
            <person name="Chinwalla A."/>
            <person name="Civetta A."/>
            <person name="Clifton S.W."/>
            <person name="Comeron J.M."/>
            <person name="Costello J.C."/>
            <person name="Coyne J.A."/>
            <person name="Daub J."/>
            <person name="David R.G."/>
            <person name="Delcher A.L."/>
            <person name="Delehaunty K."/>
            <person name="Do C.B."/>
            <person name="Ebling H."/>
            <person name="Edwards K."/>
            <person name="Eickbush T."/>
            <person name="Evans J.D."/>
            <person name="Filipski A."/>
            <person name="Findeiss S."/>
            <person name="Freyhult E."/>
            <person name="Fulton L."/>
            <person name="Fulton R."/>
            <person name="Garcia A.C."/>
            <person name="Gardiner A."/>
            <person name="Garfield D.A."/>
            <person name="Garvin B.E."/>
            <person name="Gibson G."/>
            <person name="Gilbert D."/>
            <person name="Gnerre S."/>
            <person name="Godfrey J."/>
            <person name="Good R."/>
            <person name="Gotea V."/>
            <person name="Gravely B."/>
            <person name="Greenberg A.J."/>
            <person name="Griffiths-Jones S."/>
            <person name="Gross S."/>
            <person name="Guigo R."/>
            <person name="Gustafson E.A."/>
            <person name="Haerty W."/>
            <person name="Hahn M.W."/>
            <person name="Halligan D.L."/>
            <person name="Halpern A.L."/>
            <person name="Halter G.M."/>
            <person name="Han M.V."/>
            <person name="Heger A."/>
            <person name="Hillier L."/>
            <person name="Hinrichs A.S."/>
            <person name="Holmes I."/>
            <person name="Hoskins R.A."/>
            <person name="Hubisz M.J."/>
            <person name="Hultmark D."/>
            <person name="Huntley M.A."/>
            <person name="Jaffe D.B."/>
            <person name="Jagadeeshan S."/>
            <person name="Jeck W.R."/>
            <person name="Johnson J."/>
            <person name="Jones C.D."/>
            <person name="Jordan W.C."/>
            <person name="Karpen G.H."/>
            <person name="Kataoka E."/>
            <person name="Keightley P.D."/>
            <person name="Kheradpour P."/>
            <person name="Kirkness E.F."/>
            <person name="Koerich L.B."/>
            <person name="Kristiansen K."/>
            <person name="Kudrna D."/>
            <person name="Kulathinal R.J."/>
            <person name="Kumar S."/>
            <person name="Kwok R."/>
            <person name="Lander E."/>
            <person name="Langley C.H."/>
            <person name="Lapoint R."/>
            <person name="Lazzaro B.P."/>
            <person name="Lee S.J."/>
            <person name="Levesque L."/>
            <person name="Li R."/>
            <person name="Lin C.F."/>
            <person name="Lin M.F."/>
            <person name="Lindblad-Toh K."/>
            <person name="Llopart A."/>
            <person name="Long M."/>
            <person name="Low L."/>
            <person name="Lozovsky E."/>
            <person name="Lu J."/>
            <person name="Luo M."/>
            <person name="Machado C.A."/>
            <person name="Makalowski W."/>
            <person name="Marzo M."/>
            <person name="Matsuda M."/>
            <person name="Matzkin L."/>
            <person name="McAllister B."/>
            <person name="McBride C.S."/>
            <person name="McKernan B."/>
            <person name="McKernan K."/>
            <person name="Mendez-Lago M."/>
            <person name="Minx P."/>
            <person name="Mollenhauer M.U."/>
            <person name="Montooth K."/>
            <person name="Mount S.M."/>
            <person name="Mu X."/>
            <person name="Myers E."/>
            <person name="Negre B."/>
            <person name="Newfeld S."/>
            <person name="Nielsen R."/>
            <person name="Noor M.A."/>
            <person name="O'Grady P."/>
            <person name="Pachter L."/>
            <person name="Papaceit M."/>
            <person name="Parisi M.J."/>
            <person name="Parisi M."/>
            <person name="Parts L."/>
            <person name="Pedersen J.S."/>
            <person name="Pesole G."/>
            <person name="Phillippy A.M."/>
            <person name="Ponting C.P."/>
            <person name="Pop M."/>
            <person name="Porcelli D."/>
            <person name="Powell J.R."/>
            <person name="Prohaska S."/>
            <person name="Pruitt K."/>
            <person name="Puig M."/>
            <person name="Quesneville H."/>
            <person name="Ram K.R."/>
            <person name="Rand D."/>
            <person name="Rasmussen M.D."/>
            <person name="Reed L.K."/>
            <person name="Reenan R."/>
            <person name="Reily A."/>
            <person name="Remington K.A."/>
            <person name="Rieger T.T."/>
            <person name="Ritchie M.G."/>
            <person name="Robin C."/>
            <person name="Rogers Y.H."/>
            <person name="Rohde C."/>
            <person name="Rozas J."/>
            <person name="Rubenfield M.J."/>
            <person name="Ruiz A."/>
            <person name="Russo S."/>
            <person name="Salzberg S.L."/>
            <person name="Sanchez-Gracia A."/>
            <person name="Saranga D.J."/>
            <person name="Sato H."/>
            <person name="Schaeffer S.W."/>
            <person name="Schatz M.C."/>
            <person name="Schlenke T."/>
            <person name="Schwartz R."/>
            <person name="Segarra C."/>
            <person name="Singh R.S."/>
            <person name="Sirot L."/>
            <person name="Sirota M."/>
            <person name="Sisneros N.B."/>
            <person name="Smith C.D."/>
            <person name="Smith T.F."/>
            <person name="Spieth J."/>
            <person name="Stage D.E."/>
            <person name="Stark A."/>
            <person name="Stephan W."/>
            <person name="Strausberg R.L."/>
            <person name="Strempel S."/>
            <person name="Sturgill D."/>
            <person name="Sutton G."/>
            <person name="Sutton G.G."/>
            <person name="Tao W."/>
            <person name="Teichmann S."/>
            <person name="Tobari Y.N."/>
            <person name="Tomimura Y."/>
            <person name="Tsolas J.M."/>
            <person name="Valente V.L."/>
            <person name="Venter E."/>
            <person name="Venter J.C."/>
            <person name="Vicario S."/>
            <person name="Vieira F.G."/>
            <person name="Vilella A.J."/>
            <person name="Villasante A."/>
            <person name="Walenz B."/>
            <person name="Wang J."/>
            <person name="Wasserman M."/>
            <person name="Watts T."/>
            <person name="Wilson D."/>
            <person name="Wilson R.K."/>
            <person name="Wing R.A."/>
            <person name="Wolfner M.F."/>
            <person name="Wong A."/>
            <person name="Wong G.K."/>
            <person name="Wu C.I."/>
            <person name="Wu G."/>
            <person name="Yamamoto D."/>
            <person name="Yang H.P."/>
            <person name="Yang S.P."/>
            <person name="Yorke J.A."/>
            <person name="Yoshida K."/>
            <person name="Zdobnov E."/>
            <person name="Zhang P."/>
            <person name="Zhang Y."/>
            <person name="Zimin A.V."/>
            <person name="Baldwin J."/>
            <person name="Abdouelleil A."/>
            <person name="Abdulkadir J."/>
            <person name="Abebe A."/>
            <person name="Abera B."/>
            <person name="Abreu J."/>
            <person name="Acer S.C."/>
            <person name="Aftuck L."/>
            <person name="Alexander A."/>
            <person name="An P."/>
            <person name="Anderson E."/>
            <person name="Anderson S."/>
            <person name="Arachi H."/>
            <person name="Azer M."/>
            <person name="Bachantsang P."/>
            <person name="Barry A."/>
            <person name="Bayul T."/>
            <person name="Berlin A."/>
            <person name="Bessette D."/>
            <person name="Bloom T."/>
            <person name="Blye J."/>
            <person name="Boguslavskiy L."/>
            <person name="Bonnet C."/>
            <person name="Boukhgalter B."/>
            <person name="Bourzgui I."/>
            <person name="Brown A."/>
            <person name="Cahill P."/>
            <person name="Channer S."/>
            <person name="Cheshatsang Y."/>
            <person name="Chuda L."/>
            <person name="Citroen M."/>
            <person name="Collymore A."/>
            <person name="Cooke P."/>
            <person name="Costello M."/>
            <person name="D'Aco K."/>
            <person name="Daza R."/>
            <person name="De Haan G."/>
            <person name="DeGray S."/>
            <person name="DeMaso C."/>
            <person name="Dhargay N."/>
            <person name="Dooley K."/>
            <person name="Dooley E."/>
            <person name="Doricent M."/>
            <person name="Dorje P."/>
            <person name="Dorjee K."/>
            <person name="Dupes A."/>
            <person name="Elong R."/>
            <person name="Falk J."/>
            <person name="Farina A."/>
            <person name="Faro S."/>
            <person name="Ferguson D."/>
            <person name="Fisher S."/>
            <person name="Foley C.D."/>
            <person name="Franke A."/>
            <person name="Friedrich D."/>
            <person name="Gadbois L."/>
            <person name="Gearin G."/>
            <person name="Gearin C.R."/>
            <person name="Giannoukos G."/>
            <person name="Goode T."/>
            <person name="Graham J."/>
            <person name="Grandbois E."/>
            <person name="Grewal S."/>
            <person name="Gyaltsen K."/>
            <person name="Hafez N."/>
            <person name="Hagos B."/>
            <person name="Hall J."/>
            <person name="Henson C."/>
            <person name="Hollinger A."/>
            <person name="Honan T."/>
            <person name="Huard M.D."/>
            <person name="Hughes L."/>
            <person name="Hurhula B."/>
            <person name="Husby M.E."/>
            <person name="Kamat A."/>
            <person name="Kanga B."/>
            <person name="Kashin S."/>
            <person name="Khazanovich D."/>
            <person name="Kisner P."/>
            <person name="Lance K."/>
            <person name="Lara M."/>
            <person name="Lee W."/>
            <person name="Lennon N."/>
            <person name="Letendre F."/>
            <person name="LeVine R."/>
            <person name="Lipovsky A."/>
            <person name="Liu X."/>
            <person name="Liu J."/>
            <person name="Liu S."/>
            <person name="Lokyitsang T."/>
            <person name="Lokyitsang Y."/>
            <person name="Lubonja R."/>
            <person name="Lui A."/>
            <person name="MacDonald P."/>
            <person name="Magnisalis V."/>
            <person name="Maru K."/>
            <person name="Matthews C."/>
            <person name="McCusker W."/>
            <person name="McDonough S."/>
            <person name="Mehta T."/>
            <person name="Meldrim J."/>
            <person name="Meneus L."/>
            <person name="Mihai O."/>
            <person name="Mihalev A."/>
            <person name="Mihova T."/>
            <person name="Mittelman R."/>
            <person name="Mlenga V."/>
            <person name="Montmayeur A."/>
            <person name="Mulrain L."/>
            <person name="Navidi A."/>
            <person name="Naylor J."/>
            <person name="Negash T."/>
            <person name="Nguyen T."/>
            <person name="Nguyen N."/>
            <person name="Nicol R."/>
            <person name="Norbu C."/>
            <person name="Norbu N."/>
            <person name="Novod N."/>
            <person name="O'Neill B."/>
            <person name="Osman S."/>
            <person name="Markiewicz E."/>
            <person name="Oyono O.L."/>
            <person name="Patti C."/>
            <person name="Phunkhang P."/>
            <person name="Pierre F."/>
            <person name="Priest M."/>
            <person name="Raghuraman S."/>
            <person name="Rege F."/>
            <person name="Reyes R."/>
            <person name="Rise C."/>
            <person name="Rogov P."/>
            <person name="Ross K."/>
            <person name="Ryan E."/>
            <person name="Settipalli S."/>
            <person name="Shea T."/>
            <person name="Sherpa N."/>
            <person name="Shi L."/>
            <person name="Shih D."/>
            <person name="Sparrow T."/>
            <person name="Spaulding J."/>
            <person name="Stalker J."/>
            <person name="Stange-Thomann N."/>
            <person name="Stavropoulos S."/>
            <person name="Stone C."/>
            <person name="Strader C."/>
            <person name="Tesfaye S."/>
            <person name="Thomson T."/>
            <person name="Thoulutsang Y."/>
            <person name="Thoulutsang D."/>
            <person name="Topham K."/>
            <person name="Topping I."/>
            <person name="Tsamla T."/>
            <person name="Vassiliev H."/>
            <person name="Vo A."/>
            <person name="Wangchuk T."/>
            <person name="Wangdi T."/>
            <person name="Weiand M."/>
            <person name="Wilkinson J."/>
            <person name="Wilson A."/>
            <person name="Yadav S."/>
            <person name="Young G."/>
            <person name="Yu Q."/>
            <person name="Zembek L."/>
            <person name="Zhong D."/>
            <person name="Zimmer A."/>
            <person name="Zwirko Z."/>
            <person name="Jaffe D.B."/>
            <person name="Alvarez P."/>
            <person name="Brockman W."/>
            <person name="Butler J."/>
            <person name="Chin C."/>
            <person name="Gnerre S."/>
            <person name="Grabherr M."/>
            <person name="Kleber M."/>
            <person name="Mauceli E."/>
            <person name="MacCallum I."/>
        </authorList>
    </citation>
    <scope>NUCLEOTIDE SEQUENCE [LARGE SCALE GENOMIC DNA]</scope>
    <source>
        <strain evidence="8">Tucson 15287-2541.00</strain>
    </source>
</reference>
<keyword evidence="3" id="KW-0966">Cell projection</keyword>
<organism evidence="8">
    <name type="scientific">Drosophila grimshawi</name>
    <name type="common">Hawaiian fruit fly</name>
    <name type="synonym">Idiomyia grimshawi</name>
    <dbReference type="NCBI Taxonomy" id="7222"/>
    <lineage>
        <taxon>Eukaryota</taxon>
        <taxon>Metazoa</taxon>
        <taxon>Ecdysozoa</taxon>
        <taxon>Arthropoda</taxon>
        <taxon>Hexapoda</taxon>
        <taxon>Insecta</taxon>
        <taxon>Pterygota</taxon>
        <taxon>Neoptera</taxon>
        <taxon>Endopterygota</taxon>
        <taxon>Diptera</taxon>
        <taxon>Brachycera</taxon>
        <taxon>Muscomorpha</taxon>
        <taxon>Ephydroidea</taxon>
        <taxon>Drosophilidae</taxon>
        <taxon>Drosophila</taxon>
        <taxon>Hawaiian Drosophila</taxon>
    </lineage>
</organism>
<keyword evidence="4" id="KW-0175">Coiled coil</keyword>
<dbReference type="GO" id="GO:0005929">
    <property type="term" value="C:cilium"/>
    <property type="evidence" value="ECO:0007669"/>
    <property type="project" value="UniProtKB-SubCell"/>
</dbReference>
<dbReference type="eggNOG" id="ENOG502TBBQ">
    <property type="taxonomic scope" value="Eukaryota"/>
</dbReference>
<dbReference type="STRING" id="7222.B4JH94"/>
<dbReference type="Proteomes" id="UP000001070">
    <property type="component" value="Unassembled WGS sequence"/>
</dbReference>
<keyword evidence="6" id="KW-0472">Membrane</keyword>
<dbReference type="EMBL" id="CH916369">
    <property type="protein sequence ID" value="EDV93801.1"/>
    <property type="molecule type" value="Genomic_DNA"/>
</dbReference>
<dbReference type="PhylomeDB" id="B4JH94"/>
<keyword evidence="2" id="KW-0969">Cilium</keyword>